<evidence type="ECO:0000259" key="2">
    <source>
        <dbReference type="PROSITE" id="PS50968"/>
    </source>
</evidence>
<name>A0A0H5QHH9_9EUKA</name>
<dbReference type="AlphaFoldDB" id="A0A0H5QHH9"/>
<dbReference type="GO" id="GO:0006094">
    <property type="term" value="P:gluconeogenesis"/>
    <property type="evidence" value="ECO:0007669"/>
    <property type="project" value="TreeGrafter"/>
</dbReference>
<dbReference type="PROSITE" id="PS00188">
    <property type="entry name" value="BIOTIN"/>
    <property type="match status" value="1"/>
</dbReference>
<protein>
    <recommendedName>
        <fullName evidence="2">Lipoyl-binding domain-containing protein</fullName>
    </recommendedName>
</protein>
<keyword evidence="1" id="KW-0092">Biotin</keyword>
<dbReference type="EMBL" id="HACM01000991">
    <property type="protein sequence ID" value="CRZ01433.1"/>
    <property type="molecule type" value="Transcribed_RNA"/>
</dbReference>
<dbReference type="PANTHER" id="PTHR43778">
    <property type="entry name" value="PYRUVATE CARBOXYLASE"/>
    <property type="match status" value="1"/>
</dbReference>
<dbReference type="PROSITE" id="PS50968">
    <property type="entry name" value="BIOTINYL_LIPOYL"/>
    <property type="match status" value="1"/>
</dbReference>
<evidence type="ECO:0000256" key="1">
    <source>
        <dbReference type="ARBA" id="ARBA00023267"/>
    </source>
</evidence>
<accession>A0A0H5QHH9</accession>
<sequence length="101" mass="10258">MNGNARSVYIEDRVAAVDKKGRVPSDPKDPGSIGAPMSGVVVDIRVDVGSAVKVGDPLAILSAMKMEMVVSSPVSGVVSVIPVVVGDSITAGDLIVTIKKA</sequence>
<dbReference type="GO" id="GO:0004736">
    <property type="term" value="F:pyruvate carboxylase activity"/>
    <property type="evidence" value="ECO:0007669"/>
    <property type="project" value="TreeGrafter"/>
</dbReference>
<organism evidence="3">
    <name type="scientific">Spongospora subterranea</name>
    <dbReference type="NCBI Taxonomy" id="70186"/>
    <lineage>
        <taxon>Eukaryota</taxon>
        <taxon>Sar</taxon>
        <taxon>Rhizaria</taxon>
        <taxon>Endomyxa</taxon>
        <taxon>Phytomyxea</taxon>
        <taxon>Plasmodiophorida</taxon>
        <taxon>Plasmodiophoridae</taxon>
        <taxon>Spongospora</taxon>
    </lineage>
</organism>
<dbReference type="PANTHER" id="PTHR43778:SF2">
    <property type="entry name" value="PYRUVATE CARBOXYLASE, MITOCHONDRIAL"/>
    <property type="match status" value="1"/>
</dbReference>
<dbReference type="InterPro" id="IPR000089">
    <property type="entry name" value="Biotin_lipoyl"/>
</dbReference>
<proteinExistence type="predicted"/>
<dbReference type="InterPro" id="IPR011053">
    <property type="entry name" value="Single_hybrid_motif"/>
</dbReference>
<dbReference type="SUPFAM" id="SSF51230">
    <property type="entry name" value="Single hybrid motif"/>
    <property type="match status" value="1"/>
</dbReference>
<dbReference type="Gene3D" id="2.40.50.100">
    <property type="match status" value="1"/>
</dbReference>
<dbReference type="GO" id="GO:0005737">
    <property type="term" value="C:cytoplasm"/>
    <property type="evidence" value="ECO:0007669"/>
    <property type="project" value="TreeGrafter"/>
</dbReference>
<reference evidence="3" key="1">
    <citation type="submission" date="2015-04" db="EMBL/GenBank/DDBJ databases">
        <title>The genome sequence of the plant pathogenic Rhizarian Plasmodiophora brassicae reveals insights in its biotrophic life cycle and the origin of chitin synthesis.</title>
        <authorList>
            <person name="Schwelm A."/>
            <person name="Fogelqvist J."/>
            <person name="Knaust A."/>
            <person name="Julke S."/>
            <person name="Lilja T."/>
            <person name="Dhandapani V."/>
            <person name="Bonilla-Rosso G."/>
            <person name="Karlsson M."/>
            <person name="Shevchenko A."/>
            <person name="Choi S.R."/>
            <person name="Kim H.G."/>
            <person name="Park J.Y."/>
            <person name="Lim Y.P."/>
            <person name="Ludwig-Muller J."/>
            <person name="Dixelius C."/>
        </authorList>
    </citation>
    <scope>NUCLEOTIDE SEQUENCE</scope>
    <source>
        <tissue evidence="3">Potato root galls</tissue>
    </source>
</reference>
<dbReference type="CDD" id="cd06850">
    <property type="entry name" value="biotinyl_domain"/>
    <property type="match status" value="1"/>
</dbReference>
<dbReference type="InterPro" id="IPR055268">
    <property type="entry name" value="PCB-like"/>
</dbReference>
<dbReference type="Pfam" id="PF00364">
    <property type="entry name" value="Biotin_lipoyl"/>
    <property type="match status" value="1"/>
</dbReference>
<dbReference type="FunFam" id="2.40.50.100:FF:000003">
    <property type="entry name" value="Acetyl-CoA carboxylase biotin carboxyl carrier protein"/>
    <property type="match status" value="1"/>
</dbReference>
<dbReference type="InterPro" id="IPR001882">
    <property type="entry name" value="Biotin_BS"/>
</dbReference>
<feature type="domain" description="Lipoyl-binding" evidence="2">
    <location>
        <begin position="24"/>
        <end position="99"/>
    </location>
</feature>
<evidence type="ECO:0000313" key="3">
    <source>
        <dbReference type="EMBL" id="CRZ01433.1"/>
    </source>
</evidence>